<name>A0A382TW47_9ZZZZ</name>
<dbReference type="AlphaFoldDB" id="A0A382TW47"/>
<feature type="domain" description="SMP-30/Gluconolactonase/LRE-like region" evidence="2">
    <location>
        <begin position="18"/>
        <end position="213"/>
    </location>
</feature>
<comment type="similarity">
    <text evidence="1">Belongs to the SMP-30/CGR1 family.</text>
</comment>
<dbReference type="Pfam" id="PF08450">
    <property type="entry name" value="SGL"/>
    <property type="match status" value="1"/>
</dbReference>
<evidence type="ECO:0000259" key="2">
    <source>
        <dbReference type="Pfam" id="PF08450"/>
    </source>
</evidence>
<organism evidence="3">
    <name type="scientific">marine metagenome</name>
    <dbReference type="NCBI Taxonomy" id="408172"/>
    <lineage>
        <taxon>unclassified sequences</taxon>
        <taxon>metagenomes</taxon>
        <taxon>ecological metagenomes</taxon>
    </lineage>
</organism>
<evidence type="ECO:0000256" key="1">
    <source>
        <dbReference type="ARBA" id="ARBA00008853"/>
    </source>
</evidence>
<dbReference type="Gene3D" id="2.120.10.30">
    <property type="entry name" value="TolB, C-terminal domain"/>
    <property type="match status" value="1"/>
</dbReference>
<accession>A0A382TW47</accession>
<dbReference type="PANTHER" id="PTHR10907:SF47">
    <property type="entry name" value="REGUCALCIN"/>
    <property type="match status" value="1"/>
</dbReference>
<dbReference type="SUPFAM" id="SSF63829">
    <property type="entry name" value="Calcium-dependent phosphotriesterase"/>
    <property type="match status" value="1"/>
</dbReference>
<dbReference type="InterPro" id="IPR013658">
    <property type="entry name" value="SGL"/>
</dbReference>
<sequence>MIIKTSKPKAIWKAKTILGEGILWVSSHKAIFFVDIKKKNILIYNIRSKKKRIIRLNKEIGFLTHVRKDIFLLGLKSELRIINLKTSKILKSMKIEKNKPLNRLNDGKTDPTGRLWFGTMDNLERKIRNGSLYCLDKKLILHKVDTKYYITNGPAFINSNTFLHTDSRKKIIYKIKIDKNYKILKKKKFLNFSENNGAPDGMTIDSMQNVWVC</sequence>
<dbReference type="GO" id="GO:0004341">
    <property type="term" value="F:gluconolactonase activity"/>
    <property type="evidence" value="ECO:0007669"/>
    <property type="project" value="TreeGrafter"/>
</dbReference>
<dbReference type="EMBL" id="UINC01139407">
    <property type="protein sequence ID" value="SVD25935.1"/>
    <property type="molecule type" value="Genomic_DNA"/>
</dbReference>
<dbReference type="PANTHER" id="PTHR10907">
    <property type="entry name" value="REGUCALCIN"/>
    <property type="match status" value="1"/>
</dbReference>
<dbReference type="PRINTS" id="PR01790">
    <property type="entry name" value="SMP30FAMILY"/>
</dbReference>
<dbReference type="GO" id="GO:0019853">
    <property type="term" value="P:L-ascorbic acid biosynthetic process"/>
    <property type="evidence" value="ECO:0007669"/>
    <property type="project" value="TreeGrafter"/>
</dbReference>
<evidence type="ECO:0000313" key="3">
    <source>
        <dbReference type="EMBL" id="SVD25935.1"/>
    </source>
</evidence>
<dbReference type="GO" id="GO:0005509">
    <property type="term" value="F:calcium ion binding"/>
    <property type="evidence" value="ECO:0007669"/>
    <property type="project" value="TreeGrafter"/>
</dbReference>
<feature type="non-terminal residue" evidence="3">
    <location>
        <position position="213"/>
    </location>
</feature>
<gene>
    <name evidence="3" type="ORF">METZ01_LOCUS378789</name>
</gene>
<reference evidence="3" key="1">
    <citation type="submission" date="2018-05" db="EMBL/GenBank/DDBJ databases">
        <authorList>
            <person name="Lanie J.A."/>
            <person name="Ng W.-L."/>
            <person name="Kazmierczak K.M."/>
            <person name="Andrzejewski T.M."/>
            <person name="Davidsen T.M."/>
            <person name="Wayne K.J."/>
            <person name="Tettelin H."/>
            <person name="Glass J.I."/>
            <person name="Rusch D."/>
            <person name="Podicherti R."/>
            <person name="Tsui H.-C.T."/>
            <person name="Winkler M.E."/>
        </authorList>
    </citation>
    <scope>NUCLEOTIDE SEQUENCE</scope>
</reference>
<proteinExistence type="inferred from homology"/>
<protein>
    <recommendedName>
        <fullName evidence="2">SMP-30/Gluconolactonase/LRE-like region domain-containing protein</fullName>
    </recommendedName>
</protein>
<dbReference type="InterPro" id="IPR005511">
    <property type="entry name" value="SMP-30"/>
</dbReference>
<dbReference type="InterPro" id="IPR011042">
    <property type="entry name" value="6-blade_b-propeller_TolB-like"/>
</dbReference>